<dbReference type="PANTHER" id="PTHR14695">
    <property type="entry name" value="SHC SH2-DOMAIN BINDING PROTEIN 1-RELATED"/>
    <property type="match status" value="1"/>
</dbReference>
<dbReference type="PANTHER" id="PTHR14695:SF8">
    <property type="entry name" value="SHC SH2 DOMAIN-BINDING PROTEIN 1"/>
    <property type="match status" value="1"/>
</dbReference>
<accession>A0A2P4SNC4</accession>
<evidence type="ECO:0000313" key="4">
    <source>
        <dbReference type="Proteomes" id="UP000237246"/>
    </source>
</evidence>
<gene>
    <name evidence="3" type="ORF">CIB84_010676</name>
</gene>
<dbReference type="Proteomes" id="UP000237246">
    <property type="component" value="Unassembled WGS sequence"/>
</dbReference>
<reference evidence="3 4" key="1">
    <citation type="submission" date="2018-01" db="EMBL/GenBank/DDBJ databases">
        <title>Comparison of the Chinese Bamboo Partridge and Red Junglefowl genome sequences highlights the importance of demography in genome evolution.</title>
        <authorList>
            <person name="Tiley G.P."/>
            <person name="Kimball R.T."/>
            <person name="Braun E.L."/>
            <person name="Burleigh J.G."/>
        </authorList>
    </citation>
    <scope>NUCLEOTIDE SEQUENCE [LARGE SCALE GENOMIC DNA]</scope>
    <source>
        <strain evidence="3">RTK389</strain>
        <tissue evidence="3">Blood</tissue>
    </source>
</reference>
<dbReference type="AlphaFoldDB" id="A0A2P4SNC4"/>
<dbReference type="InterPro" id="IPR045140">
    <property type="entry name" value="SHCBP1-like"/>
</dbReference>
<dbReference type="InterPro" id="IPR057508">
    <property type="entry name" value="SHCBP-like_N"/>
</dbReference>
<feature type="domain" description="SHC SH2" evidence="2">
    <location>
        <begin position="211"/>
        <end position="320"/>
    </location>
</feature>
<feature type="non-terminal residue" evidence="3">
    <location>
        <position position="416"/>
    </location>
</feature>
<feature type="domain" description="SHC SH2" evidence="2">
    <location>
        <begin position="70"/>
        <end position="188"/>
    </location>
</feature>
<feature type="region of interest" description="Disordered" evidence="1">
    <location>
        <begin position="1"/>
        <end position="46"/>
    </location>
</feature>
<dbReference type="Pfam" id="PF23762">
    <property type="entry name" value="SHCBP_N"/>
    <property type="match status" value="2"/>
</dbReference>
<protein>
    <recommendedName>
        <fullName evidence="2">SHC SH2 domain-containing protein</fullName>
    </recommendedName>
</protein>
<comment type="caution">
    <text evidence="3">The sequence shown here is derived from an EMBL/GenBank/DDBJ whole genome shotgun (WGS) entry which is preliminary data.</text>
</comment>
<dbReference type="EMBL" id="PPHD01033498">
    <property type="protein sequence ID" value="POI25574.1"/>
    <property type="molecule type" value="Genomic_DNA"/>
</dbReference>
<keyword evidence="4" id="KW-1185">Reference proteome</keyword>
<name>A0A2P4SNC4_BAMTH</name>
<evidence type="ECO:0000313" key="3">
    <source>
        <dbReference type="EMBL" id="POI25574.1"/>
    </source>
</evidence>
<feature type="compositionally biased region" description="Gly residues" evidence="1">
    <location>
        <begin position="1"/>
        <end position="11"/>
    </location>
</feature>
<evidence type="ECO:0000256" key="1">
    <source>
        <dbReference type="SAM" id="MobiDB-lite"/>
    </source>
</evidence>
<proteinExistence type="predicted"/>
<dbReference type="GO" id="GO:0008543">
    <property type="term" value="P:fibroblast growth factor receptor signaling pathway"/>
    <property type="evidence" value="ECO:0007669"/>
    <property type="project" value="TreeGrafter"/>
</dbReference>
<dbReference type="OrthoDB" id="5978115at2759"/>
<evidence type="ECO:0000259" key="2">
    <source>
        <dbReference type="Pfam" id="PF23762"/>
    </source>
</evidence>
<sequence length="416" mass="47348">MAGLGLLGGSEAGLQERAEEAKPAPSQEDEDACSDSGSRDKAGSALGRAVPDGSVLFPDTFRTDHLLFYERFKAYQDYILADCKASEVKEFTAEYLEKVLEPSGWQAVWRTNVFEVLVEVVDVDYSALKAVVQLCEPFLCESQVSTFTLECMQELLELKERRIPLQELWVVYDESGEFDQTALAVEHVSAVVSAWFNVASVVFKSLLCFKRFFYECIWRTWDEEEEDDFDYFVRCVEPRLRLHYDILEHRVPSGLVADYHNYLSQCEELYRKFLNVRNSISSSDSDSEMENVSMVEGLKLYEKVEHLKQKLKLIENPLLRYVFGYQKYSGLQAKGQRPTGMKITHVVSSTVMASLLQSLIRDKLCPESCGEELEIQFHNDPLAAVNACYEGDTVIICPGHYVVDGMFCIADSIEME</sequence>
<organism evidence="3 4">
    <name type="scientific">Bambusicola thoracicus</name>
    <name type="common">Chinese bamboo-partridge</name>
    <name type="synonym">Perdix thoracica</name>
    <dbReference type="NCBI Taxonomy" id="9083"/>
    <lineage>
        <taxon>Eukaryota</taxon>
        <taxon>Metazoa</taxon>
        <taxon>Chordata</taxon>
        <taxon>Craniata</taxon>
        <taxon>Vertebrata</taxon>
        <taxon>Euteleostomi</taxon>
        <taxon>Archelosauria</taxon>
        <taxon>Archosauria</taxon>
        <taxon>Dinosauria</taxon>
        <taxon>Saurischia</taxon>
        <taxon>Theropoda</taxon>
        <taxon>Coelurosauria</taxon>
        <taxon>Aves</taxon>
        <taxon>Neognathae</taxon>
        <taxon>Galloanserae</taxon>
        <taxon>Galliformes</taxon>
        <taxon>Phasianidae</taxon>
        <taxon>Perdicinae</taxon>
        <taxon>Bambusicola</taxon>
    </lineage>
</organism>